<dbReference type="InterPro" id="IPR001619">
    <property type="entry name" value="Sec1-like"/>
</dbReference>
<evidence type="ECO:0000256" key="2">
    <source>
        <dbReference type="ARBA" id="ARBA00022448"/>
    </source>
</evidence>
<dbReference type="Ensembl" id="ENSATET00000066149.2">
    <property type="protein sequence ID" value="ENSATEP00000044851.1"/>
    <property type="gene ID" value="ENSATEG00000023677.3"/>
</dbReference>
<evidence type="ECO:0000256" key="1">
    <source>
        <dbReference type="ARBA" id="ARBA00009884"/>
    </source>
</evidence>
<dbReference type="InterPro" id="IPR027482">
    <property type="entry name" value="Sec1-like_dom2"/>
</dbReference>
<dbReference type="PANTHER" id="PTHR11679">
    <property type="entry name" value="VESICLE PROTEIN SORTING-ASSOCIATED"/>
    <property type="match status" value="1"/>
</dbReference>
<name>A0A7N6A869_ANATE</name>
<comment type="similarity">
    <text evidence="1">Belongs to the STXBP/unc-18/SEC1 family.</text>
</comment>
<sequence>MAPTGLKAVVGEKILNGVIKSVKKDGEWKVLIVDHMSMRILSSCCKMSDILAEGVTIVEDINKRREPISSLEAIYLISPVEKSVDALINDFKDAAFTYKAAHIYFTDTCPDALFAKIGRSRVAKVAKTLKEINVAFLPYESQVFSLDDPTSLYSFYSSTPNENKVKMMENLAEQIATLCDTLKEYPAVRYHKYGKENASLAEEVHRRLIAHKADNPSMGEGPDKGRSQLLIVDRGYDPISPVLHELTFQAMAYDLLDIKQDIYTYQTTGIGNSKDREVLLDEDDELWVQLRHMHIADFSINCVSFQANIKDLSQMLKKMPQYQKELSLYSTHLHLAEACMKKYKTSLDKLCEVEQDLAMGENAEGEQLKDAMKSIVPVLLNKEIEAYDKIRIILLYIFHKKKGIGEENLTKLIQHANVQADSNIITNLQNLGCNIIGRNAGNTLPDRKERKESTYQLSRWTPVIKDVMENAIDDKLDKKQWPFVSEPAPINTTQTTISSARFGHWHKNKSPTEYRSGPRLIIFVIGGVSHSEMRSAYEVTQATDGKWEVLIGSSHIITPTSFLNDLKSLDQVPNPDSISSSLLE</sequence>
<dbReference type="Gene3D" id="1.25.40.60">
    <property type="match status" value="1"/>
</dbReference>
<dbReference type="GO" id="GO:0015031">
    <property type="term" value="P:protein transport"/>
    <property type="evidence" value="ECO:0007669"/>
    <property type="project" value="UniProtKB-KW"/>
</dbReference>
<keyword evidence="3" id="KW-0653">Protein transport</keyword>
<evidence type="ECO:0000313" key="5">
    <source>
        <dbReference type="Proteomes" id="UP000265040"/>
    </source>
</evidence>
<evidence type="ECO:0008006" key="6">
    <source>
        <dbReference type="Google" id="ProtNLM"/>
    </source>
</evidence>
<gene>
    <name evidence="4" type="primary">STXBP2</name>
</gene>
<dbReference type="PIRSF" id="PIRSF005715">
    <property type="entry name" value="VPS45_Sec1"/>
    <property type="match status" value="1"/>
</dbReference>
<dbReference type="Proteomes" id="UP000265040">
    <property type="component" value="Chromosome 8"/>
</dbReference>
<dbReference type="GO" id="GO:0016192">
    <property type="term" value="P:vesicle-mediated transport"/>
    <property type="evidence" value="ECO:0007669"/>
    <property type="project" value="InterPro"/>
</dbReference>
<reference evidence="4" key="2">
    <citation type="submission" date="2025-08" db="UniProtKB">
        <authorList>
            <consortium name="Ensembl"/>
        </authorList>
    </citation>
    <scope>IDENTIFICATION</scope>
</reference>
<reference evidence="4" key="3">
    <citation type="submission" date="2025-09" db="UniProtKB">
        <authorList>
            <consortium name="Ensembl"/>
        </authorList>
    </citation>
    <scope>IDENTIFICATION</scope>
</reference>
<dbReference type="SUPFAM" id="SSF56815">
    <property type="entry name" value="Sec1/munc18-like (SM) proteins"/>
    <property type="match status" value="1"/>
</dbReference>
<dbReference type="InterPro" id="IPR036045">
    <property type="entry name" value="Sec1-like_sf"/>
</dbReference>
<keyword evidence="2" id="KW-0813">Transport</keyword>
<dbReference type="Gene3D" id="3.40.50.2060">
    <property type="match status" value="1"/>
</dbReference>
<dbReference type="Pfam" id="PF00995">
    <property type="entry name" value="Sec1"/>
    <property type="match status" value="1"/>
</dbReference>
<accession>A0A7N6A869</accession>
<keyword evidence="5" id="KW-1185">Reference proteome</keyword>
<evidence type="ECO:0000256" key="3">
    <source>
        <dbReference type="ARBA" id="ARBA00022927"/>
    </source>
</evidence>
<protein>
    <recommendedName>
        <fullName evidence="6">Syntaxin binding protein 2</fullName>
    </recommendedName>
</protein>
<dbReference type="InterPro" id="IPR043127">
    <property type="entry name" value="Sec-1-like_dom3a"/>
</dbReference>
<dbReference type="AlphaFoldDB" id="A0A7N6A869"/>
<dbReference type="Gene3D" id="3.40.50.1910">
    <property type="match status" value="1"/>
</dbReference>
<dbReference type="Gene3D" id="3.90.830.10">
    <property type="entry name" value="Syntaxin Binding Protein 1, Chain A, domain 2"/>
    <property type="match status" value="1"/>
</dbReference>
<organism evidence="4 5">
    <name type="scientific">Anabas testudineus</name>
    <name type="common">Climbing perch</name>
    <name type="synonym">Anthias testudineus</name>
    <dbReference type="NCBI Taxonomy" id="64144"/>
    <lineage>
        <taxon>Eukaryota</taxon>
        <taxon>Metazoa</taxon>
        <taxon>Chordata</taxon>
        <taxon>Craniata</taxon>
        <taxon>Vertebrata</taxon>
        <taxon>Euteleostomi</taxon>
        <taxon>Actinopterygii</taxon>
        <taxon>Neopterygii</taxon>
        <taxon>Teleostei</taxon>
        <taxon>Neoteleostei</taxon>
        <taxon>Acanthomorphata</taxon>
        <taxon>Anabantaria</taxon>
        <taxon>Anabantiformes</taxon>
        <taxon>Anabantoidei</taxon>
        <taxon>Anabantidae</taxon>
        <taxon>Anabas</taxon>
    </lineage>
</organism>
<dbReference type="FunFam" id="3.40.50.2060:FF:000001">
    <property type="entry name" value="syntaxin-binding protein 1 isoform X2"/>
    <property type="match status" value="1"/>
</dbReference>
<proteinExistence type="inferred from homology"/>
<dbReference type="InterPro" id="IPR043154">
    <property type="entry name" value="Sec-1-like_dom1"/>
</dbReference>
<dbReference type="GeneTree" id="ENSGT00940000160045"/>
<reference evidence="4" key="1">
    <citation type="submission" date="2021-04" db="EMBL/GenBank/DDBJ databases">
        <authorList>
            <consortium name="Wellcome Sanger Institute Data Sharing"/>
        </authorList>
    </citation>
    <scope>NUCLEOTIDE SEQUENCE [LARGE SCALE GENOMIC DNA]</scope>
</reference>
<evidence type="ECO:0000313" key="4">
    <source>
        <dbReference type="Ensembl" id="ENSATEP00000044851.1"/>
    </source>
</evidence>